<name>A0ABW2TM89_9PSEU</name>
<keyword evidence="3" id="KW-1185">Reference proteome</keyword>
<gene>
    <name evidence="2" type="ORF">ACFQV2_15920</name>
</gene>
<reference evidence="3" key="1">
    <citation type="journal article" date="2019" name="Int. J. Syst. Evol. Microbiol.">
        <title>The Global Catalogue of Microorganisms (GCM) 10K type strain sequencing project: providing services to taxonomists for standard genome sequencing and annotation.</title>
        <authorList>
            <consortium name="The Broad Institute Genomics Platform"/>
            <consortium name="The Broad Institute Genome Sequencing Center for Infectious Disease"/>
            <person name="Wu L."/>
            <person name="Ma J."/>
        </authorList>
    </citation>
    <scope>NUCLEOTIDE SEQUENCE [LARGE SCALE GENOMIC DNA]</scope>
    <source>
        <strain evidence="3">JCM 17695</strain>
    </source>
</reference>
<proteinExistence type="predicted"/>
<comment type="caution">
    <text evidence="2">The sequence shown here is derived from an EMBL/GenBank/DDBJ whole genome shotgun (WGS) entry which is preliminary data.</text>
</comment>
<dbReference type="Proteomes" id="UP001596512">
    <property type="component" value="Unassembled WGS sequence"/>
</dbReference>
<dbReference type="InterPro" id="IPR033964">
    <property type="entry name" value="ABBA"/>
</dbReference>
<keyword evidence="1" id="KW-0808">Transferase</keyword>
<organism evidence="2 3">
    <name type="scientific">Actinokineospora soli</name>
    <dbReference type="NCBI Taxonomy" id="1048753"/>
    <lineage>
        <taxon>Bacteria</taxon>
        <taxon>Bacillati</taxon>
        <taxon>Actinomycetota</taxon>
        <taxon>Actinomycetes</taxon>
        <taxon>Pseudonocardiales</taxon>
        <taxon>Pseudonocardiaceae</taxon>
        <taxon>Actinokineospora</taxon>
    </lineage>
</organism>
<sequence length="230" mass="24304">MWFSLVARPDARPMLKVYLNPGVRGRDRAAGLVSDALDRLGFTGGERAIRARLRGVSTVDTYSFFALDLDDRPDARAKVYVSHADATPADIQRAASASAHGDPAEVAAFCAAASGLDGPCTGRPLISAYTFLPGDRATPSGYSVYVPVRDYVSDDAEALDRACALSTRYGLPSALVESAVDAVRGRDLAAGRGLIAHLSLRTGPPRPGMTVYLSTETYGVTTARRRVGAA</sequence>
<evidence type="ECO:0000313" key="3">
    <source>
        <dbReference type="Proteomes" id="UP001596512"/>
    </source>
</evidence>
<evidence type="ECO:0000256" key="1">
    <source>
        <dbReference type="ARBA" id="ARBA00022679"/>
    </source>
</evidence>
<dbReference type="EMBL" id="JBHTEY010000004">
    <property type="protein sequence ID" value="MFC7614784.1"/>
    <property type="molecule type" value="Genomic_DNA"/>
</dbReference>
<evidence type="ECO:0000313" key="2">
    <source>
        <dbReference type="EMBL" id="MFC7614784.1"/>
    </source>
</evidence>
<accession>A0ABW2TM89</accession>
<protein>
    <submittedName>
        <fullName evidence="2">Uncharacterized protein</fullName>
    </submittedName>
</protein>
<dbReference type="SFLD" id="SFLDS00036">
    <property type="entry name" value="Aromatic_Prenyltransferase"/>
    <property type="match status" value="1"/>
</dbReference>